<dbReference type="InterPro" id="IPR001584">
    <property type="entry name" value="Integrase_cat-core"/>
</dbReference>
<dbReference type="GO" id="GO:0016787">
    <property type="term" value="F:hydrolase activity"/>
    <property type="evidence" value="ECO:0007669"/>
    <property type="project" value="UniProtKB-KW"/>
</dbReference>
<dbReference type="PANTHER" id="PTHR42648">
    <property type="entry name" value="TRANSPOSASE, PUTATIVE-RELATED"/>
    <property type="match status" value="1"/>
</dbReference>
<dbReference type="GO" id="GO:0003887">
    <property type="term" value="F:DNA-directed DNA polymerase activity"/>
    <property type="evidence" value="ECO:0007669"/>
    <property type="project" value="UniProtKB-KW"/>
</dbReference>
<keyword evidence="2" id="KW-0479">Metal-binding</keyword>
<keyword evidence="6" id="KW-0229">DNA integration</keyword>
<keyword evidence="5" id="KW-0460">Magnesium</keyword>
<dbReference type="Proteomes" id="UP001314205">
    <property type="component" value="Unassembled WGS sequence"/>
</dbReference>
<evidence type="ECO:0000259" key="10">
    <source>
        <dbReference type="PROSITE" id="PS50994"/>
    </source>
</evidence>
<dbReference type="Pfam" id="PF25597">
    <property type="entry name" value="SH3_retrovirus"/>
    <property type="match status" value="1"/>
</dbReference>
<dbReference type="InterPro" id="IPR012337">
    <property type="entry name" value="RNaseH-like_sf"/>
</dbReference>
<organism evidence="11 12">
    <name type="scientific">Parnassius mnemosyne</name>
    <name type="common">clouded apollo</name>
    <dbReference type="NCBI Taxonomy" id="213953"/>
    <lineage>
        <taxon>Eukaryota</taxon>
        <taxon>Metazoa</taxon>
        <taxon>Ecdysozoa</taxon>
        <taxon>Arthropoda</taxon>
        <taxon>Hexapoda</taxon>
        <taxon>Insecta</taxon>
        <taxon>Pterygota</taxon>
        <taxon>Neoptera</taxon>
        <taxon>Endopterygota</taxon>
        <taxon>Lepidoptera</taxon>
        <taxon>Glossata</taxon>
        <taxon>Ditrysia</taxon>
        <taxon>Papilionoidea</taxon>
        <taxon>Papilionidae</taxon>
        <taxon>Parnassiinae</taxon>
        <taxon>Parnassini</taxon>
        <taxon>Parnassius</taxon>
        <taxon>Driopa</taxon>
    </lineage>
</organism>
<dbReference type="GO" id="GO:0046872">
    <property type="term" value="F:metal ion binding"/>
    <property type="evidence" value="ECO:0007669"/>
    <property type="project" value="UniProtKB-KW"/>
</dbReference>
<dbReference type="PROSITE" id="PS50994">
    <property type="entry name" value="INTEGRASE"/>
    <property type="match status" value="1"/>
</dbReference>
<evidence type="ECO:0000313" key="12">
    <source>
        <dbReference type="Proteomes" id="UP001314205"/>
    </source>
</evidence>
<dbReference type="GO" id="GO:0004519">
    <property type="term" value="F:endonuclease activity"/>
    <property type="evidence" value="ECO:0007669"/>
    <property type="project" value="UniProtKB-KW"/>
</dbReference>
<dbReference type="SUPFAM" id="SSF53098">
    <property type="entry name" value="Ribonuclease H-like"/>
    <property type="match status" value="1"/>
</dbReference>
<evidence type="ECO:0000313" key="11">
    <source>
        <dbReference type="EMBL" id="CAK1588349.1"/>
    </source>
</evidence>
<accession>A0AAV1L1R3</accession>
<keyword evidence="1" id="KW-0540">Nuclease</keyword>
<keyword evidence="4" id="KW-0378">Hydrolase</keyword>
<evidence type="ECO:0000256" key="2">
    <source>
        <dbReference type="ARBA" id="ARBA00022723"/>
    </source>
</evidence>
<keyword evidence="9" id="KW-0233">DNA recombination</keyword>
<evidence type="ECO:0000256" key="1">
    <source>
        <dbReference type="ARBA" id="ARBA00022722"/>
    </source>
</evidence>
<dbReference type="InterPro" id="IPR039537">
    <property type="entry name" value="Retrotran_Ty1/copia-like"/>
</dbReference>
<feature type="domain" description="Integrase catalytic" evidence="10">
    <location>
        <begin position="1"/>
        <end position="61"/>
    </location>
</feature>
<protein>
    <recommendedName>
        <fullName evidence="10">Integrase catalytic domain-containing protein</fullName>
    </recommendedName>
</protein>
<keyword evidence="7" id="KW-0695">RNA-directed DNA polymerase</keyword>
<dbReference type="InterPro" id="IPR057670">
    <property type="entry name" value="SH3_retrovirus"/>
</dbReference>
<dbReference type="GO" id="GO:0006310">
    <property type="term" value="P:DNA recombination"/>
    <property type="evidence" value="ECO:0007669"/>
    <property type="project" value="UniProtKB-KW"/>
</dbReference>
<reference evidence="11 12" key="1">
    <citation type="submission" date="2023-11" db="EMBL/GenBank/DDBJ databases">
        <authorList>
            <person name="Hedman E."/>
            <person name="Englund M."/>
            <person name="Stromberg M."/>
            <person name="Nyberg Akerstrom W."/>
            <person name="Nylinder S."/>
            <person name="Jareborg N."/>
            <person name="Kallberg Y."/>
            <person name="Kronander E."/>
        </authorList>
    </citation>
    <scope>NUCLEOTIDE SEQUENCE [LARGE SCALE GENOMIC DNA]</scope>
</reference>
<dbReference type="GO" id="GO:0003964">
    <property type="term" value="F:RNA-directed DNA polymerase activity"/>
    <property type="evidence" value="ECO:0007669"/>
    <property type="project" value="UniProtKB-KW"/>
</dbReference>
<evidence type="ECO:0000256" key="5">
    <source>
        <dbReference type="ARBA" id="ARBA00022842"/>
    </source>
</evidence>
<name>A0AAV1L1R3_9NEOP</name>
<keyword evidence="3" id="KW-0255">Endonuclease</keyword>
<evidence type="ECO:0000256" key="8">
    <source>
        <dbReference type="ARBA" id="ARBA00022932"/>
    </source>
</evidence>
<dbReference type="InterPro" id="IPR036397">
    <property type="entry name" value="RNaseH_sf"/>
</dbReference>
<proteinExistence type="predicted"/>
<dbReference type="AlphaFoldDB" id="A0AAV1L1R3"/>
<evidence type="ECO:0000256" key="4">
    <source>
        <dbReference type="ARBA" id="ARBA00022801"/>
    </source>
</evidence>
<comment type="caution">
    <text evidence="11">The sequence shown here is derived from an EMBL/GenBank/DDBJ whole genome shotgun (WGS) entry which is preliminary data.</text>
</comment>
<gene>
    <name evidence="11" type="ORF">PARMNEM_LOCUS8996</name>
</gene>
<evidence type="ECO:0000256" key="7">
    <source>
        <dbReference type="ARBA" id="ARBA00022918"/>
    </source>
</evidence>
<sequence>MNGVAERMNRTLTEKARALLLDSQFPKELWGEALRYAVYVNNRSPTASLNVTPFEMWEGRRPNVPNFRIFGSSASAHIPQKLRMKLDPRGVKLKMVGYAPGGYRLWDANERKIRIERNVLFREETCSESP</sequence>
<evidence type="ECO:0000256" key="3">
    <source>
        <dbReference type="ARBA" id="ARBA00022759"/>
    </source>
</evidence>
<dbReference type="EMBL" id="CAVLGL010000082">
    <property type="protein sequence ID" value="CAK1588349.1"/>
    <property type="molecule type" value="Genomic_DNA"/>
</dbReference>
<keyword evidence="8" id="KW-0548">Nucleotidyltransferase</keyword>
<dbReference type="GO" id="GO:0003676">
    <property type="term" value="F:nucleic acid binding"/>
    <property type="evidence" value="ECO:0007669"/>
    <property type="project" value="InterPro"/>
</dbReference>
<keyword evidence="12" id="KW-1185">Reference proteome</keyword>
<dbReference type="Gene3D" id="3.30.420.10">
    <property type="entry name" value="Ribonuclease H-like superfamily/Ribonuclease H"/>
    <property type="match status" value="1"/>
</dbReference>
<evidence type="ECO:0000256" key="6">
    <source>
        <dbReference type="ARBA" id="ARBA00022908"/>
    </source>
</evidence>
<keyword evidence="8" id="KW-0239">DNA-directed DNA polymerase</keyword>
<evidence type="ECO:0000256" key="9">
    <source>
        <dbReference type="ARBA" id="ARBA00023172"/>
    </source>
</evidence>
<dbReference type="GO" id="GO:0015074">
    <property type="term" value="P:DNA integration"/>
    <property type="evidence" value="ECO:0007669"/>
    <property type="project" value="UniProtKB-KW"/>
</dbReference>
<keyword evidence="8" id="KW-0808">Transferase</keyword>
<dbReference type="PANTHER" id="PTHR42648:SF11">
    <property type="entry name" value="TRANSPOSON TY4-P GAG-POL POLYPROTEIN"/>
    <property type="match status" value="1"/>
</dbReference>